<dbReference type="GO" id="GO:0005743">
    <property type="term" value="C:mitochondrial inner membrane"/>
    <property type="evidence" value="ECO:0007669"/>
    <property type="project" value="UniProtKB-SubCell"/>
</dbReference>
<dbReference type="AlphaFoldDB" id="A0A4P9XS26"/>
<dbReference type="Proteomes" id="UP000271241">
    <property type="component" value="Unassembled WGS sequence"/>
</dbReference>
<accession>A0A4P9XS26</accession>
<proteinExistence type="predicted"/>
<evidence type="ECO:0000313" key="5">
    <source>
        <dbReference type="EMBL" id="RKP08898.1"/>
    </source>
</evidence>
<evidence type="ECO:0000313" key="6">
    <source>
        <dbReference type="Proteomes" id="UP000271241"/>
    </source>
</evidence>
<dbReference type="Pfam" id="PF02238">
    <property type="entry name" value="COX7a"/>
    <property type="match status" value="1"/>
</dbReference>
<evidence type="ECO:0000256" key="3">
    <source>
        <dbReference type="ARBA" id="ARBA00023128"/>
    </source>
</evidence>
<reference evidence="6" key="1">
    <citation type="journal article" date="2018" name="Nat. Microbiol.">
        <title>Leveraging single-cell genomics to expand the fungal tree of life.</title>
        <authorList>
            <person name="Ahrendt S.R."/>
            <person name="Quandt C.A."/>
            <person name="Ciobanu D."/>
            <person name="Clum A."/>
            <person name="Salamov A."/>
            <person name="Andreopoulos B."/>
            <person name="Cheng J.F."/>
            <person name="Woyke T."/>
            <person name="Pelin A."/>
            <person name="Henrissat B."/>
            <person name="Reynolds N.K."/>
            <person name="Benny G.L."/>
            <person name="Smith M.E."/>
            <person name="James T.Y."/>
            <person name="Grigoriev I.V."/>
        </authorList>
    </citation>
    <scope>NUCLEOTIDE SEQUENCE [LARGE SCALE GENOMIC DNA]</scope>
    <source>
        <strain evidence="6">RSA 1356</strain>
    </source>
</reference>
<dbReference type="InterPro" id="IPR039297">
    <property type="entry name" value="COX7a"/>
</dbReference>
<keyword evidence="4" id="KW-0472">Membrane</keyword>
<organism evidence="5 6">
    <name type="scientific">Thamnocephalis sphaerospora</name>
    <dbReference type="NCBI Taxonomy" id="78915"/>
    <lineage>
        <taxon>Eukaryota</taxon>
        <taxon>Fungi</taxon>
        <taxon>Fungi incertae sedis</taxon>
        <taxon>Zoopagomycota</taxon>
        <taxon>Zoopagomycotina</taxon>
        <taxon>Zoopagomycetes</taxon>
        <taxon>Zoopagales</taxon>
        <taxon>Sigmoideomycetaceae</taxon>
        <taxon>Thamnocephalis</taxon>
    </lineage>
</organism>
<comment type="subcellular location">
    <subcellularLocation>
        <location evidence="1">Mitochondrion inner membrane</location>
    </subcellularLocation>
</comment>
<evidence type="ECO:0000256" key="2">
    <source>
        <dbReference type="ARBA" id="ARBA00022792"/>
    </source>
</evidence>
<name>A0A4P9XS26_9FUNG</name>
<evidence type="ECO:0000256" key="4">
    <source>
        <dbReference type="ARBA" id="ARBA00023136"/>
    </source>
</evidence>
<evidence type="ECO:0000256" key="1">
    <source>
        <dbReference type="ARBA" id="ARBA00004273"/>
    </source>
</evidence>
<dbReference type="OrthoDB" id="5511599at2759"/>
<keyword evidence="2" id="KW-0999">Mitochondrion inner membrane</keyword>
<sequence>MRFLIHRANRVIERQKFYQTGPKFVWQKSGGDRAANTIFTVLLTTGLLGSTAGLVGLATLAVYTGGAHIVILHQRHTTTVAPGKEPMTMEIVVAMTATSL</sequence>
<gene>
    <name evidence="5" type="ORF">THASP1DRAFT_23192</name>
</gene>
<keyword evidence="3" id="KW-0496">Mitochondrion</keyword>
<protein>
    <submittedName>
        <fullName evidence="5">Uncharacterized protein</fullName>
    </submittedName>
</protein>
<keyword evidence="6" id="KW-1185">Reference proteome</keyword>
<dbReference type="EMBL" id="KZ992560">
    <property type="protein sequence ID" value="RKP08898.1"/>
    <property type="molecule type" value="Genomic_DNA"/>
</dbReference>